<dbReference type="Proteomes" id="UP000284403">
    <property type="component" value="Unassembled WGS sequence"/>
</dbReference>
<evidence type="ECO:0000256" key="1">
    <source>
        <dbReference type="SAM" id="MobiDB-lite"/>
    </source>
</evidence>
<name>A0A3R7KIG4_9TRYP</name>
<sequence>MEYPSFSGMQDDSVFDMTYLLPPSPKPTCAATQGDRDSSPDSSPRHLEEQEEELRKEEQRIRDARRRAGDKSDLRGCRMVVMDNRFAPKKAVAPERPSSVQVQREKAQERENEERCARVQAFLEQRRRGQARGEEVKQGRTEEGEEKGERPAKLPKRSSTPQTGQERAPTERANPTQLHYRRWKYTTKGPMQQSVAAPCLESVSAEAKPPREAPQVSGPCEPQNVRSGNQVHSLVIVHKEREDAKKPAKIKVLGEAKLEIHQDREPPLFLRLMNA</sequence>
<feature type="region of interest" description="Disordered" evidence="1">
    <location>
        <begin position="201"/>
        <end position="227"/>
    </location>
</feature>
<dbReference type="AlphaFoldDB" id="A0A3R7KIG4"/>
<comment type="caution">
    <text evidence="2">The sequence shown here is derived from an EMBL/GenBank/DDBJ whole genome shotgun (WGS) entry which is preliminary data.</text>
</comment>
<proteinExistence type="predicted"/>
<reference evidence="2 3" key="1">
    <citation type="journal article" date="2018" name="BMC Genomics">
        <title>Genomic comparison of Trypanosoma conorhini and Trypanosoma rangeli to Trypanosoma cruzi strains of high and low virulence.</title>
        <authorList>
            <person name="Bradwell K.R."/>
            <person name="Koparde V.N."/>
            <person name="Matveyev A.V."/>
            <person name="Serrano M.G."/>
            <person name="Alves J.M."/>
            <person name="Parikh H."/>
            <person name="Huang B."/>
            <person name="Lee V."/>
            <person name="Espinosa-Alvarez O."/>
            <person name="Ortiz P.A."/>
            <person name="Costa-Martins A.G."/>
            <person name="Teixeira M.M."/>
            <person name="Buck G.A."/>
        </authorList>
    </citation>
    <scope>NUCLEOTIDE SEQUENCE [LARGE SCALE GENOMIC DNA]</scope>
    <source>
        <strain evidence="2 3">025E</strain>
    </source>
</reference>
<feature type="compositionally biased region" description="Basic and acidic residues" evidence="1">
    <location>
        <begin position="124"/>
        <end position="152"/>
    </location>
</feature>
<feature type="region of interest" description="Disordered" evidence="1">
    <location>
        <begin position="1"/>
        <end position="179"/>
    </location>
</feature>
<feature type="compositionally biased region" description="Basic and acidic residues" evidence="1">
    <location>
        <begin position="34"/>
        <end position="76"/>
    </location>
</feature>
<feature type="compositionally biased region" description="Basic and acidic residues" evidence="1">
    <location>
        <begin position="103"/>
        <end position="117"/>
    </location>
</feature>
<keyword evidence="3" id="KW-1185">Reference proteome</keyword>
<protein>
    <submittedName>
        <fullName evidence="2">Uncharacterized protein</fullName>
    </submittedName>
</protein>
<evidence type="ECO:0000313" key="3">
    <source>
        <dbReference type="Proteomes" id="UP000284403"/>
    </source>
</evidence>
<organism evidence="2 3">
    <name type="scientific">Trypanosoma conorhini</name>
    <dbReference type="NCBI Taxonomy" id="83891"/>
    <lineage>
        <taxon>Eukaryota</taxon>
        <taxon>Discoba</taxon>
        <taxon>Euglenozoa</taxon>
        <taxon>Kinetoplastea</taxon>
        <taxon>Metakinetoplastina</taxon>
        <taxon>Trypanosomatida</taxon>
        <taxon>Trypanosomatidae</taxon>
        <taxon>Trypanosoma</taxon>
    </lineage>
</organism>
<dbReference type="EMBL" id="MKKU01000576">
    <property type="protein sequence ID" value="RNF07102.1"/>
    <property type="molecule type" value="Genomic_DNA"/>
</dbReference>
<dbReference type="RefSeq" id="XP_029225590.1">
    <property type="nucleotide sequence ID" value="XM_029374437.1"/>
</dbReference>
<accession>A0A3R7KIG4</accession>
<evidence type="ECO:0000313" key="2">
    <source>
        <dbReference type="EMBL" id="RNF07102.1"/>
    </source>
</evidence>
<gene>
    <name evidence="2" type="ORF">Tco025E_07572</name>
</gene>
<dbReference type="GeneID" id="40321183"/>